<evidence type="ECO:0000313" key="1">
    <source>
        <dbReference type="EMBL" id="KAJ3557433.1"/>
    </source>
</evidence>
<protein>
    <submittedName>
        <fullName evidence="1">Uncharacterized protein</fullName>
    </submittedName>
</protein>
<accession>A0ACC1TB87</accession>
<organism evidence="1 2">
    <name type="scientific">Phlebia brevispora</name>
    <dbReference type="NCBI Taxonomy" id="194682"/>
    <lineage>
        <taxon>Eukaryota</taxon>
        <taxon>Fungi</taxon>
        <taxon>Dikarya</taxon>
        <taxon>Basidiomycota</taxon>
        <taxon>Agaricomycotina</taxon>
        <taxon>Agaricomycetes</taxon>
        <taxon>Polyporales</taxon>
        <taxon>Meruliaceae</taxon>
        <taxon>Phlebia</taxon>
    </lineage>
</organism>
<dbReference type="Proteomes" id="UP001148662">
    <property type="component" value="Unassembled WGS sequence"/>
</dbReference>
<proteinExistence type="predicted"/>
<dbReference type="EMBL" id="JANHOG010000158">
    <property type="protein sequence ID" value="KAJ3557433.1"/>
    <property type="molecule type" value="Genomic_DNA"/>
</dbReference>
<sequence length="1535" mass="170596">MLRDFEVVAISYLRFCFVYDKDNPMNILPLPPFTGVVSLVVLLVYVGCNTASRNGHPLHKHENFRYKSHAAILLDAVRFTCCLALFGVEVYQISQPDPQFAWPSWIEYSYCATYGYACVLGALAFTSRWRRAAQVHFNIVLLSAWFIYAYRDLWPLASYSLEPLDAAEGPILWVKTTLLTLSAVMLPLVTPREYIPYDPMNPMEEEDPEQTASILSKLFFFYMEPIVFKASRTSHLSLDQFPPLADIDLMKNLETRYFKYVDPLIAPKRHLFWNLLYIFLWQHIFSVFLLLLLVLANLIGPYAMNRLLAYLESGKEGTSVRPWFWIIALCVAPISRAVLGNAYTWLALRILARVQAIVTQVIFDHALRIRLKADTEQAAKSISTVNTPDNRSVVESDVSGRADDDGENRLDEGPSTSTGTQGAEPSQTKSNKAQSPRPIEQKGIADASASRGKDSNLIGKINNLITTDLNTFEGAQQFMLVLFFTPLAIIFSIAFLYVLLGWSVFAGIATMLLLIPLPGLVLKRSGSVQAEKMKLSDARVQIVTEALRGVIRMIKLFGWETKMSERIDLKRQEELKAVRKFRILSIISSIFNNLIPLVTMAVTFAVYTLVMKKNLTASRVFSSTAVFRTLQVHFRGVTLSLPSVIQGKISIDRINDFLKESELLDAFLETSQPSAELLTSPEPDRIGIRAAAFTWNTDTNGASTPSSVRRSFELRIDDEVFFKRGHINLVVGQTASGKTSLLMALLGEMHYVPLGPDSLVSLPRTDGIAYHAQESWVLNDTIRNNILFGSDYNEERYKKVIKQCALERDLALFEAGDETEVGERGITLSGGQKARITLARAVYSNAQILLLDDVLAALDVHTAQWIVEKCFQGDLVRGRTVILVTHNVALASPIAEFVVALKDGRIISQGSLSSALEKDKKLSAVVAKETEQIEKAEEEFTEAKPDGEEAQKGGKLVVAEEISEGHIGWPAFKLFFGNTGTGAGLYIFWLMYLLPLLVARFAAILDIWVLGAWARQYEIRDPAEVSAPYYLSLYLGVVASGILMATVGYIVFVFGVVRASRIIHRVLVDSLLRSTLRWLDKTPSSRIITRCTQDIATIDGPIADSLLRFMDITFDVFVTFGAIITMSPIFVFPGILLGVLMGIMGQLYMKAQLAVKRERSNARSPVLGHLGAAISGIVSIRAYGAQARFRSESFRLTDRYTRASITYWNLNCWVFMRGDMLGGAFAASLAAYLVYGQNYDASKTGFSLTMAVTFSLVMMIWVRIINDIEVHANSLERIQQYLVIEHEPKPTADGVPPAYWPSSGDLRVEKLSARYYEGGPKVLQDVSFQVNSGERVGIGTVYFDGLPTNSVNLDALRSHITIIPQSPELLTGNLRENIDPFSQYDDAVLNDALRAAGLFSLQSEGEEGRLTLDSAISSGGGNLSVGQRQIIALARAIVRQSKLLILDEATSAIDYETDAVIQQSLRKEVAKDVTLLTIAHRLQTIMDSDKIMVLDAGRIVEFGSPSELLRSTKGLFKSLVDASGDKEKLYEMAGV</sequence>
<name>A0ACC1TB87_9APHY</name>
<reference evidence="1" key="1">
    <citation type="submission" date="2022-07" db="EMBL/GenBank/DDBJ databases">
        <title>Genome Sequence of Phlebia brevispora.</title>
        <authorList>
            <person name="Buettner E."/>
        </authorList>
    </citation>
    <scope>NUCLEOTIDE SEQUENCE</scope>
    <source>
        <strain evidence="1">MPL23</strain>
    </source>
</reference>
<comment type="caution">
    <text evidence="1">The sequence shown here is derived from an EMBL/GenBank/DDBJ whole genome shotgun (WGS) entry which is preliminary data.</text>
</comment>
<gene>
    <name evidence="1" type="ORF">NM688_g1472</name>
</gene>
<evidence type="ECO:0000313" key="2">
    <source>
        <dbReference type="Proteomes" id="UP001148662"/>
    </source>
</evidence>
<keyword evidence="2" id="KW-1185">Reference proteome</keyword>